<organism evidence="1 2">
    <name type="scientific">Albibacterium profundi</name>
    <dbReference type="NCBI Taxonomy" id="3134906"/>
    <lineage>
        <taxon>Bacteria</taxon>
        <taxon>Pseudomonadati</taxon>
        <taxon>Bacteroidota</taxon>
        <taxon>Sphingobacteriia</taxon>
        <taxon>Sphingobacteriales</taxon>
        <taxon>Sphingobacteriaceae</taxon>
        <taxon>Albibacterium</taxon>
    </lineage>
</organism>
<accession>A0ABV5CBM5</accession>
<reference evidence="1 2" key="1">
    <citation type="submission" date="2024-04" db="EMBL/GenBank/DDBJ databases">
        <title>Albibacterium profundi sp. nov., isolated from sediment of the Challenger Deep of Mariana Trench.</title>
        <authorList>
            <person name="Wang Y."/>
        </authorList>
    </citation>
    <scope>NUCLEOTIDE SEQUENCE [LARGE SCALE GENOMIC DNA]</scope>
    <source>
        <strain evidence="1 2">RHL897</strain>
    </source>
</reference>
<evidence type="ECO:0000313" key="1">
    <source>
        <dbReference type="EMBL" id="MFB5944914.1"/>
    </source>
</evidence>
<gene>
    <name evidence="1" type="ORF">WKR92_03630</name>
</gene>
<comment type="caution">
    <text evidence="1">The sequence shown here is derived from an EMBL/GenBank/DDBJ whole genome shotgun (WGS) entry which is preliminary data.</text>
</comment>
<keyword evidence="2" id="KW-1185">Reference proteome</keyword>
<dbReference type="Proteomes" id="UP001580928">
    <property type="component" value="Unassembled WGS sequence"/>
</dbReference>
<evidence type="ECO:0008006" key="3">
    <source>
        <dbReference type="Google" id="ProtNLM"/>
    </source>
</evidence>
<dbReference type="RefSeq" id="WP_375556473.1">
    <property type="nucleotide sequence ID" value="NZ_JBBVGT010000002.1"/>
</dbReference>
<dbReference type="EMBL" id="JBBVGT010000002">
    <property type="protein sequence ID" value="MFB5944914.1"/>
    <property type="molecule type" value="Genomic_DNA"/>
</dbReference>
<proteinExistence type="predicted"/>
<evidence type="ECO:0000313" key="2">
    <source>
        <dbReference type="Proteomes" id="UP001580928"/>
    </source>
</evidence>
<name>A0ABV5CBM5_9SPHI</name>
<protein>
    <recommendedName>
        <fullName evidence="3">Outer membrane protein beta-barrel domain-containing protein</fullName>
    </recommendedName>
</protein>
<sequence>MILIIITVSSGLSYAQEKKVKATWGEGVIVGGYVDEGAYLNFAGPALKFSGNSFSVLAGLLPSLRFKEDKSEGDTKNSLVTSALGFGLTGVYKHVAVQVPFFYNPKTAVSDGKWNVGIG</sequence>